<protein>
    <submittedName>
        <fullName evidence="2">Lipoprotein</fullName>
    </submittedName>
</protein>
<keyword evidence="2" id="KW-0449">Lipoprotein</keyword>
<keyword evidence="1" id="KW-0732">Signal</keyword>
<evidence type="ECO:0000313" key="2">
    <source>
        <dbReference type="EMBL" id="GAW67176.1"/>
    </source>
</evidence>
<feature type="signal peptide" evidence="1">
    <location>
        <begin position="1"/>
        <end position="27"/>
    </location>
</feature>
<sequence length="724" mass="80759">MNKPLDLVSTVISPLILLLLAAGSVCAAEADIVEVPAADAELLQAPAEPEPELLIDPGQLPEYDRHVDVLEKKGGSLGYSFLFKNGNAGRALEYGFLDSSRAGGVFYRHMEKDSNLELEGFYLNENDYHGDLLLDYRGDYRLHLRTESLYHNLDRELLFTQPFDFFSNTPPANPGDPPVIANYAPSQLDAGADYGVSVVQDRADFRYRLHNFPLHLNLGYWRYQKEGTVQQIFSDVSFEGMVNRVFAEARPVNQQVQEGRLGFDAHLGPVDLIYDFKFRSFEDRLSTPVALYQARGDLAGNPVTLAGMQQHNDNPDSRFYSHTVKLHSSMSGGLVAGASYAVEQRENLSRLTDTIGVQHARTYLQNAAGDFVYTPNREYTFSVRYRRQEVDHGNRGAVLSSNLLLPSAPSRPPVDTVKDIVIATVSYKPRLDLSLVGEYRGEFLQRKHVSLFPSESTWALPENSNTNTGSLAAHYRPIKGLRTSAHLTYSTTDHPSYGASFGERREGKLLANYTRSNVWGLTAHAMFRHDKNDEVPHYLILLDPTNPDPVSYVSSPLTYRDKRSENSNLGAWFVPLHRLTLGMNYSYLHNKIDQPVLFTGVFVPSQSGAKYMSRAHVYSLNASYAATEKLDLSLSLQQSESTSIFTPEPAVFTVGIPGSTAGIGELSRFRAVQRTVSARGEYRFSQVLSTSLEYTFRDYDDKNPENSTFDGSAHAIVAAVAAKW</sequence>
<organism evidence="2 3">
    <name type="scientific">Geoanaerobacter pelophilus</name>
    <dbReference type="NCBI Taxonomy" id="60036"/>
    <lineage>
        <taxon>Bacteria</taxon>
        <taxon>Pseudomonadati</taxon>
        <taxon>Thermodesulfobacteriota</taxon>
        <taxon>Desulfuromonadia</taxon>
        <taxon>Geobacterales</taxon>
        <taxon>Geobacteraceae</taxon>
        <taxon>Geoanaerobacter</taxon>
    </lineage>
</organism>
<name>A0ABQ0MJC0_9BACT</name>
<comment type="caution">
    <text evidence="2">The sequence shown here is derived from an EMBL/GenBank/DDBJ whole genome shotgun (WGS) entry which is preliminary data.</text>
</comment>
<feature type="chain" id="PRO_5046887798" evidence="1">
    <location>
        <begin position="28"/>
        <end position="724"/>
    </location>
</feature>
<reference evidence="3" key="1">
    <citation type="submission" date="2017-05" db="EMBL/GenBank/DDBJ databases">
        <title>Draft genome sequence of Geobacter pelophilus, a iron(III)-reducing bacteria.</title>
        <authorList>
            <person name="Aoyagi T."/>
            <person name="Koike H."/>
            <person name="Morita T."/>
            <person name="Sato Y."/>
            <person name="Habe H."/>
            <person name="Hori T."/>
        </authorList>
    </citation>
    <scope>NUCLEOTIDE SEQUENCE [LARGE SCALE GENOMIC DNA]</scope>
    <source>
        <strain evidence="3">Drf2</strain>
    </source>
</reference>
<accession>A0ABQ0MJC0</accession>
<proteinExistence type="predicted"/>
<evidence type="ECO:0000256" key="1">
    <source>
        <dbReference type="SAM" id="SignalP"/>
    </source>
</evidence>
<evidence type="ECO:0000313" key="3">
    <source>
        <dbReference type="Proteomes" id="UP000194153"/>
    </source>
</evidence>
<dbReference type="EMBL" id="BDQG01000001">
    <property type="protein sequence ID" value="GAW67176.1"/>
    <property type="molecule type" value="Genomic_DNA"/>
</dbReference>
<dbReference type="SUPFAM" id="SSF56935">
    <property type="entry name" value="Porins"/>
    <property type="match status" value="1"/>
</dbReference>
<gene>
    <name evidence="2" type="ORF">GPEL0_01r2865</name>
</gene>
<keyword evidence="3" id="KW-1185">Reference proteome</keyword>
<dbReference type="RefSeq" id="WP_085813461.1">
    <property type="nucleotide sequence ID" value="NZ_BDQG01000001.1"/>
</dbReference>
<dbReference type="Proteomes" id="UP000194153">
    <property type="component" value="Unassembled WGS sequence"/>
</dbReference>